<dbReference type="EMBL" id="ML120412">
    <property type="protein sequence ID" value="RPA96638.1"/>
    <property type="molecule type" value="Genomic_DNA"/>
</dbReference>
<proteinExistence type="predicted"/>
<protein>
    <submittedName>
        <fullName evidence="1">Uncharacterized protein</fullName>
    </submittedName>
</protein>
<reference evidence="1 2" key="1">
    <citation type="journal article" date="2018" name="Nat. Ecol. Evol.">
        <title>Pezizomycetes genomes reveal the molecular basis of ectomycorrhizal truffle lifestyle.</title>
        <authorList>
            <person name="Murat C."/>
            <person name="Payen T."/>
            <person name="Noel B."/>
            <person name="Kuo A."/>
            <person name="Morin E."/>
            <person name="Chen J."/>
            <person name="Kohler A."/>
            <person name="Krizsan K."/>
            <person name="Balestrini R."/>
            <person name="Da Silva C."/>
            <person name="Montanini B."/>
            <person name="Hainaut M."/>
            <person name="Levati E."/>
            <person name="Barry K.W."/>
            <person name="Belfiori B."/>
            <person name="Cichocki N."/>
            <person name="Clum A."/>
            <person name="Dockter R.B."/>
            <person name="Fauchery L."/>
            <person name="Guy J."/>
            <person name="Iotti M."/>
            <person name="Le Tacon F."/>
            <person name="Lindquist E.A."/>
            <person name="Lipzen A."/>
            <person name="Malagnac F."/>
            <person name="Mello A."/>
            <person name="Molinier V."/>
            <person name="Miyauchi S."/>
            <person name="Poulain J."/>
            <person name="Riccioni C."/>
            <person name="Rubini A."/>
            <person name="Sitrit Y."/>
            <person name="Splivallo R."/>
            <person name="Traeger S."/>
            <person name="Wang M."/>
            <person name="Zifcakova L."/>
            <person name="Wipf D."/>
            <person name="Zambonelli A."/>
            <person name="Paolocci F."/>
            <person name="Nowrousian M."/>
            <person name="Ottonello S."/>
            <person name="Baldrian P."/>
            <person name="Spatafora J.W."/>
            <person name="Henrissat B."/>
            <person name="Nagy L.G."/>
            <person name="Aury J.M."/>
            <person name="Wincker P."/>
            <person name="Grigoriev I.V."/>
            <person name="Bonfante P."/>
            <person name="Martin F.M."/>
        </authorList>
    </citation>
    <scope>NUCLEOTIDE SEQUENCE [LARGE SCALE GENOMIC DNA]</scope>
    <source>
        <strain evidence="1 2">120613-1</strain>
    </source>
</reference>
<gene>
    <name evidence="1" type="ORF">L873DRAFT_1693650</name>
</gene>
<evidence type="ECO:0000313" key="1">
    <source>
        <dbReference type="EMBL" id="RPA96638.1"/>
    </source>
</evidence>
<evidence type="ECO:0000313" key="2">
    <source>
        <dbReference type="Proteomes" id="UP000276215"/>
    </source>
</evidence>
<dbReference type="OrthoDB" id="4349822at2759"/>
<sequence length="65" mass="7600">VILKTTEEYHVDCIDKIFKSGHQMKMIWRAFCSTLKSKLAFILSKVKVDSVFYVTKIMHSCLVLF</sequence>
<accession>A0A3N4JI10</accession>
<organism evidence="1 2">
    <name type="scientific">Choiromyces venosus 120613-1</name>
    <dbReference type="NCBI Taxonomy" id="1336337"/>
    <lineage>
        <taxon>Eukaryota</taxon>
        <taxon>Fungi</taxon>
        <taxon>Dikarya</taxon>
        <taxon>Ascomycota</taxon>
        <taxon>Pezizomycotina</taxon>
        <taxon>Pezizomycetes</taxon>
        <taxon>Pezizales</taxon>
        <taxon>Tuberaceae</taxon>
        <taxon>Choiromyces</taxon>
    </lineage>
</organism>
<keyword evidence="2" id="KW-1185">Reference proteome</keyword>
<name>A0A3N4JI10_9PEZI</name>
<feature type="non-terminal residue" evidence="1">
    <location>
        <position position="1"/>
    </location>
</feature>
<dbReference type="AlphaFoldDB" id="A0A3N4JI10"/>
<dbReference type="Proteomes" id="UP000276215">
    <property type="component" value="Unassembled WGS sequence"/>
</dbReference>